<sequence>MPAEELAQALVSVGMAPEHDYAGDIFALAMSSYVFRSWDVLRTVTAEMRALVVDWLVQVHEYLGLADETLYLAVHLMNAYMAVARVRVPTLQLLGLACLFVACKVEESALPQPAELCFLTAGAFSRRELLRMERKLLGHLRFELHYTSPLLLLRLLAALDRCGPEVSQLATYFLELSLLEAECVGFEPALLAAAALCLAQRVLQEEEGPRGAPPAPPALYREEEVSAVHPALARAALRAGTASPRAVFRKYARPRRLGASARPAIARSAYLARAAAP</sequence>
<feature type="domain" description="Cyclin-like" evidence="3">
    <location>
        <begin position="54"/>
        <end position="138"/>
    </location>
</feature>
<name>A0ABM4G003_9AVES</name>
<feature type="domain" description="Cyclin-like" evidence="3">
    <location>
        <begin position="151"/>
        <end position="240"/>
    </location>
</feature>
<proteinExistence type="inferred from homology"/>
<evidence type="ECO:0000259" key="4">
    <source>
        <dbReference type="SMART" id="SM01332"/>
    </source>
</evidence>
<evidence type="ECO:0000259" key="3">
    <source>
        <dbReference type="SMART" id="SM00385"/>
    </source>
</evidence>
<dbReference type="SMART" id="SM01332">
    <property type="entry name" value="Cyclin_C"/>
    <property type="match status" value="1"/>
</dbReference>
<dbReference type="SUPFAM" id="SSF47954">
    <property type="entry name" value="Cyclin-like"/>
    <property type="match status" value="2"/>
</dbReference>
<dbReference type="Pfam" id="PF02984">
    <property type="entry name" value="Cyclin_C"/>
    <property type="match status" value="1"/>
</dbReference>
<dbReference type="Pfam" id="PF00134">
    <property type="entry name" value="Cyclin_N"/>
    <property type="match status" value="1"/>
</dbReference>
<dbReference type="InterPro" id="IPR039361">
    <property type="entry name" value="Cyclin"/>
</dbReference>
<comment type="similarity">
    <text evidence="2">Belongs to the cyclin family.</text>
</comment>
<feature type="domain" description="Cyclin C-terminal" evidence="4">
    <location>
        <begin position="147"/>
        <end position="265"/>
    </location>
</feature>
<dbReference type="InterPro" id="IPR004367">
    <property type="entry name" value="Cyclin_C-dom"/>
</dbReference>
<dbReference type="InterPro" id="IPR006671">
    <property type="entry name" value="Cyclin_N"/>
</dbReference>
<dbReference type="RefSeq" id="XP_067170521.1">
    <property type="nucleotide sequence ID" value="XM_067314420.1"/>
</dbReference>
<evidence type="ECO:0000313" key="5">
    <source>
        <dbReference type="Proteomes" id="UP001652627"/>
    </source>
</evidence>
<dbReference type="SMART" id="SM00385">
    <property type="entry name" value="CYCLIN"/>
    <property type="match status" value="2"/>
</dbReference>
<reference evidence="6" key="1">
    <citation type="submission" date="2025-08" db="UniProtKB">
        <authorList>
            <consortium name="RefSeq"/>
        </authorList>
    </citation>
    <scope>IDENTIFICATION</scope>
    <source>
        <tissue evidence="6">Blood</tissue>
    </source>
</reference>
<keyword evidence="1 2" id="KW-0195">Cyclin</keyword>
<dbReference type="Gene3D" id="1.10.472.10">
    <property type="entry name" value="Cyclin-like"/>
    <property type="match status" value="2"/>
</dbReference>
<dbReference type="PANTHER" id="PTHR10177">
    <property type="entry name" value="CYCLINS"/>
    <property type="match status" value="1"/>
</dbReference>
<evidence type="ECO:0000256" key="2">
    <source>
        <dbReference type="RuleBase" id="RU000383"/>
    </source>
</evidence>
<organism evidence="5 6">
    <name type="scientific">Apteryx mantelli</name>
    <name type="common">North Island brown kiwi</name>
    <dbReference type="NCBI Taxonomy" id="2696672"/>
    <lineage>
        <taxon>Eukaryota</taxon>
        <taxon>Metazoa</taxon>
        <taxon>Chordata</taxon>
        <taxon>Craniata</taxon>
        <taxon>Vertebrata</taxon>
        <taxon>Euteleostomi</taxon>
        <taxon>Archelosauria</taxon>
        <taxon>Archosauria</taxon>
        <taxon>Dinosauria</taxon>
        <taxon>Saurischia</taxon>
        <taxon>Theropoda</taxon>
        <taxon>Coelurosauria</taxon>
        <taxon>Aves</taxon>
        <taxon>Palaeognathae</taxon>
        <taxon>Apterygiformes</taxon>
        <taxon>Apterygidae</taxon>
        <taxon>Apteryx</taxon>
    </lineage>
</organism>
<dbReference type="InterPro" id="IPR013763">
    <property type="entry name" value="Cyclin-like_dom"/>
</dbReference>
<dbReference type="InterPro" id="IPR036915">
    <property type="entry name" value="Cyclin-like_sf"/>
</dbReference>
<dbReference type="GeneID" id="136994969"/>
<dbReference type="Proteomes" id="UP001652627">
    <property type="component" value="Chromosome 35"/>
</dbReference>
<evidence type="ECO:0000256" key="1">
    <source>
        <dbReference type="ARBA" id="ARBA00023127"/>
    </source>
</evidence>
<protein>
    <submittedName>
        <fullName evidence="6">Cyclin-P</fullName>
    </submittedName>
</protein>
<dbReference type="CDD" id="cd20542">
    <property type="entry name" value="CYCLIN_CNTD2"/>
    <property type="match status" value="1"/>
</dbReference>
<gene>
    <name evidence="6" type="primary">CCNP</name>
</gene>
<evidence type="ECO:0000313" key="6">
    <source>
        <dbReference type="RefSeq" id="XP_067170521.1"/>
    </source>
</evidence>
<accession>A0ABM4G003</accession>
<keyword evidence="5" id="KW-1185">Reference proteome</keyword>